<gene>
    <name evidence="3" type="ORF">AAHA92_10340</name>
</gene>
<keyword evidence="4" id="KW-1185">Reference proteome</keyword>
<dbReference type="PANTHER" id="PTHR37197:SF2">
    <property type="entry name" value="F19K23.17 PROTEIN"/>
    <property type="match status" value="1"/>
</dbReference>
<reference evidence="3 4" key="1">
    <citation type="submission" date="2024-06" db="EMBL/GenBank/DDBJ databases">
        <title>A chromosome level genome sequence of Diviner's sage (Salvia divinorum).</title>
        <authorList>
            <person name="Ford S.A."/>
            <person name="Ro D.-K."/>
            <person name="Ness R.W."/>
            <person name="Phillips M.A."/>
        </authorList>
    </citation>
    <scope>NUCLEOTIDE SEQUENCE [LARGE SCALE GENOMIC DNA]</scope>
    <source>
        <strain evidence="3">SAF-2024a</strain>
        <tissue evidence="3">Leaf</tissue>
    </source>
</reference>
<dbReference type="InterPro" id="IPR057198">
    <property type="entry name" value="DUF7876"/>
</dbReference>
<feature type="signal peptide" evidence="1">
    <location>
        <begin position="1"/>
        <end position="23"/>
    </location>
</feature>
<evidence type="ECO:0000313" key="3">
    <source>
        <dbReference type="EMBL" id="KAL1560078.1"/>
    </source>
</evidence>
<evidence type="ECO:0000313" key="4">
    <source>
        <dbReference type="Proteomes" id="UP001567538"/>
    </source>
</evidence>
<comment type="caution">
    <text evidence="3">The sequence shown here is derived from an EMBL/GenBank/DDBJ whole genome shotgun (WGS) entry which is preliminary data.</text>
</comment>
<dbReference type="AlphaFoldDB" id="A0ABD1HXV0"/>
<name>A0ABD1HXV0_SALDI</name>
<accession>A0ABD1HXV0</accession>
<dbReference type="Proteomes" id="UP001567538">
    <property type="component" value="Unassembled WGS sequence"/>
</dbReference>
<feature type="chain" id="PRO_5044844106" description="DUF7876 domain-containing protein" evidence="1">
    <location>
        <begin position="24"/>
        <end position="286"/>
    </location>
</feature>
<organism evidence="3 4">
    <name type="scientific">Salvia divinorum</name>
    <name type="common">Maria pastora</name>
    <name type="synonym">Diviner's sage</name>
    <dbReference type="NCBI Taxonomy" id="28513"/>
    <lineage>
        <taxon>Eukaryota</taxon>
        <taxon>Viridiplantae</taxon>
        <taxon>Streptophyta</taxon>
        <taxon>Embryophyta</taxon>
        <taxon>Tracheophyta</taxon>
        <taxon>Spermatophyta</taxon>
        <taxon>Magnoliopsida</taxon>
        <taxon>eudicotyledons</taxon>
        <taxon>Gunneridae</taxon>
        <taxon>Pentapetalae</taxon>
        <taxon>asterids</taxon>
        <taxon>lamiids</taxon>
        <taxon>Lamiales</taxon>
        <taxon>Lamiaceae</taxon>
        <taxon>Nepetoideae</taxon>
        <taxon>Mentheae</taxon>
        <taxon>Salviinae</taxon>
        <taxon>Salvia</taxon>
        <taxon>Salvia subgen. Calosphace</taxon>
    </lineage>
</organism>
<dbReference type="EMBL" id="JBEAFC010000004">
    <property type="protein sequence ID" value="KAL1560078.1"/>
    <property type="molecule type" value="Genomic_DNA"/>
</dbReference>
<protein>
    <recommendedName>
        <fullName evidence="2">DUF7876 domain-containing protein</fullName>
    </recommendedName>
</protein>
<proteinExistence type="predicted"/>
<dbReference type="Pfam" id="PF25286">
    <property type="entry name" value="DUF7876"/>
    <property type="match status" value="1"/>
</dbReference>
<feature type="domain" description="DUF7876" evidence="2">
    <location>
        <begin position="95"/>
        <end position="284"/>
    </location>
</feature>
<dbReference type="PANTHER" id="PTHR37197">
    <property type="entry name" value="F19K23.17 PROTEIN"/>
    <property type="match status" value="1"/>
</dbReference>
<sequence length="286" mass="32450">MVSCGISLNKFVLWWHALILVEALDSTMLTVALSSCQGHMEMNVLQETTNSKSMHLNPLIHTKFHHSCPQNFSNQLKLQSFSHQITSRRWLCRSQDSISQENEYRSSRNIAISLFRRYRNFVDRGGGDNLKEFISAGVNAYELGCTDEGLRKELTDMKESGVEIDAMQTYGGNTGLKSNIISQEVDECIMWLSIVFITILCTPLPTVVRWLSSPPVSEEMLISWKGFCAIIANAYYMRGMAWLPVKTLQLEQMAVMGRAEEPSLVASRMRLVFSTLEVVSPQWPRV</sequence>
<keyword evidence="1" id="KW-0732">Signal</keyword>
<evidence type="ECO:0000259" key="2">
    <source>
        <dbReference type="Pfam" id="PF25286"/>
    </source>
</evidence>
<evidence type="ECO:0000256" key="1">
    <source>
        <dbReference type="SAM" id="SignalP"/>
    </source>
</evidence>